<dbReference type="Proteomes" id="UP000663852">
    <property type="component" value="Unassembled WGS sequence"/>
</dbReference>
<dbReference type="AlphaFoldDB" id="A0A813PGP2"/>
<accession>A0A813PGP2</accession>
<evidence type="ECO:0000313" key="2">
    <source>
        <dbReference type="Proteomes" id="UP000663852"/>
    </source>
</evidence>
<dbReference type="EMBL" id="CAJNOJ010000005">
    <property type="protein sequence ID" value="CAF0753184.1"/>
    <property type="molecule type" value="Genomic_DNA"/>
</dbReference>
<evidence type="ECO:0000313" key="1">
    <source>
        <dbReference type="EMBL" id="CAF0753184.1"/>
    </source>
</evidence>
<comment type="caution">
    <text evidence="1">The sequence shown here is derived from an EMBL/GenBank/DDBJ whole genome shotgun (WGS) entry which is preliminary data.</text>
</comment>
<reference evidence="1" key="1">
    <citation type="submission" date="2021-02" db="EMBL/GenBank/DDBJ databases">
        <authorList>
            <person name="Nowell W R."/>
        </authorList>
    </citation>
    <scope>NUCLEOTIDE SEQUENCE</scope>
</reference>
<name>A0A813PGP2_ADIRI</name>
<gene>
    <name evidence="1" type="ORF">EDS130_LOCUS2400</name>
</gene>
<protein>
    <submittedName>
        <fullName evidence="1">Uncharacterized protein</fullName>
    </submittedName>
</protein>
<sequence>MRNKDEEKKKIRTSPHIPIVVFHRHHYDLIFPSSSHYCIVSSNYPCLYGQTICTIERFGCVCNTKLWFK</sequence>
<organism evidence="1 2">
    <name type="scientific">Adineta ricciae</name>
    <name type="common">Rotifer</name>
    <dbReference type="NCBI Taxonomy" id="249248"/>
    <lineage>
        <taxon>Eukaryota</taxon>
        <taxon>Metazoa</taxon>
        <taxon>Spiralia</taxon>
        <taxon>Gnathifera</taxon>
        <taxon>Rotifera</taxon>
        <taxon>Eurotatoria</taxon>
        <taxon>Bdelloidea</taxon>
        <taxon>Adinetida</taxon>
        <taxon>Adinetidae</taxon>
        <taxon>Adineta</taxon>
    </lineage>
</organism>
<proteinExistence type="predicted"/>